<dbReference type="Proteomes" id="UP000887013">
    <property type="component" value="Unassembled WGS sequence"/>
</dbReference>
<evidence type="ECO:0000313" key="2">
    <source>
        <dbReference type="Proteomes" id="UP000887013"/>
    </source>
</evidence>
<reference evidence="1" key="1">
    <citation type="submission" date="2020-08" db="EMBL/GenBank/DDBJ databases">
        <title>Multicomponent nature underlies the extraordinary mechanical properties of spider dragline silk.</title>
        <authorList>
            <person name="Kono N."/>
            <person name="Nakamura H."/>
            <person name="Mori M."/>
            <person name="Yoshida Y."/>
            <person name="Ohtoshi R."/>
            <person name="Malay A.D."/>
            <person name="Moran D.A.P."/>
            <person name="Tomita M."/>
            <person name="Numata K."/>
            <person name="Arakawa K."/>
        </authorList>
    </citation>
    <scope>NUCLEOTIDE SEQUENCE</scope>
</reference>
<dbReference type="GO" id="GO:0006508">
    <property type="term" value="P:proteolysis"/>
    <property type="evidence" value="ECO:0007669"/>
    <property type="project" value="InterPro"/>
</dbReference>
<comment type="caution">
    <text evidence="1">The sequence shown here is derived from an EMBL/GenBank/DDBJ whole genome shotgun (WGS) entry which is preliminary data.</text>
</comment>
<name>A0A8X6P5D0_NEPPI</name>
<protein>
    <recommendedName>
        <fullName evidence="3">Peptidase A2 domain-containing protein</fullName>
    </recommendedName>
</protein>
<dbReference type="SUPFAM" id="SSF50630">
    <property type="entry name" value="Acid proteases"/>
    <property type="match status" value="1"/>
</dbReference>
<keyword evidence="2" id="KW-1185">Reference proteome</keyword>
<dbReference type="EMBL" id="BMAW01065886">
    <property type="protein sequence ID" value="GFT52323.1"/>
    <property type="molecule type" value="Genomic_DNA"/>
</dbReference>
<sequence length="137" mass="16227">MLLIIFSETRSQIANKFVNFGRCENRHRRTENLKPGKKHHETHPSKDFEIRMLRKRFNCHYPNHLRYNCPEVKKESEPERPSNSEAQTYFVVSQKRIYLKDITLGEKTISALIDTGSSVSLIREDEDCRPTKVFKEM</sequence>
<accession>A0A8X6P5D0</accession>
<dbReference type="PROSITE" id="PS00141">
    <property type="entry name" value="ASP_PROTEASE"/>
    <property type="match status" value="1"/>
</dbReference>
<evidence type="ECO:0008006" key="3">
    <source>
        <dbReference type="Google" id="ProtNLM"/>
    </source>
</evidence>
<dbReference type="GO" id="GO:0004190">
    <property type="term" value="F:aspartic-type endopeptidase activity"/>
    <property type="evidence" value="ECO:0007669"/>
    <property type="project" value="InterPro"/>
</dbReference>
<dbReference type="OrthoDB" id="6466362at2759"/>
<gene>
    <name evidence="1" type="ORF">NPIL_215521</name>
</gene>
<dbReference type="InterPro" id="IPR001969">
    <property type="entry name" value="Aspartic_peptidase_AS"/>
</dbReference>
<evidence type="ECO:0000313" key="1">
    <source>
        <dbReference type="EMBL" id="GFT52323.1"/>
    </source>
</evidence>
<dbReference type="AlphaFoldDB" id="A0A8X6P5D0"/>
<organism evidence="1 2">
    <name type="scientific">Nephila pilipes</name>
    <name type="common">Giant wood spider</name>
    <name type="synonym">Nephila maculata</name>
    <dbReference type="NCBI Taxonomy" id="299642"/>
    <lineage>
        <taxon>Eukaryota</taxon>
        <taxon>Metazoa</taxon>
        <taxon>Ecdysozoa</taxon>
        <taxon>Arthropoda</taxon>
        <taxon>Chelicerata</taxon>
        <taxon>Arachnida</taxon>
        <taxon>Araneae</taxon>
        <taxon>Araneomorphae</taxon>
        <taxon>Entelegynae</taxon>
        <taxon>Araneoidea</taxon>
        <taxon>Nephilidae</taxon>
        <taxon>Nephila</taxon>
    </lineage>
</organism>
<proteinExistence type="predicted"/>
<dbReference type="InterPro" id="IPR021109">
    <property type="entry name" value="Peptidase_aspartic_dom_sf"/>
</dbReference>